<keyword evidence="4" id="KW-0249">Electron transport</keyword>
<dbReference type="InterPro" id="IPR009056">
    <property type="entry name" value="Cyt_c-like_dom"/>
</dbReference>
<accession>H8GRP0</accession>
<dbReference type="PATRIC" id="fig|745776.4.peg.1195"/>
<keyword evidence="3 6" id="KW-0479">Metal-binding</keyword>
<evidence type="ECO:0000313" key="10">
    <source>
        <dbReference type="Proteomes" id="UP000007575"/>
    </source>
</evidence>
<dbReference type="Proteomes" id="UP000007575">
    <property type="component" value="Chromosome"/>
</dbReference>
<evidence type="ECO:0000256" key="5">
    <source>
        <dbReference type="ARBA" id="ARBA00023004"/>
    </source>
</evidence>
<evidence type="ECO:0000256" key="7">
    <source>
        <dbReference type="SAM" id="MobiDB-lite"/>
    </source>
</evidence>
<sequence>MKNTFAVTMTLLVALTLGGSFLGFRNATHHEEAAAEGPANSGAAGVPSEEAPSAQSAATGEAGAPSAQGNVKQENQGGTQGGSNGAVAASGGAQNGGSTAQGSAATDGTNNAGTAQATTDNAAGATGQPNADKAAAQADTNAATATGDAAAGEKVFAGNCAGCHGQGASGGIGPALKGELNPGNWTVEQFTTTLREGRAPNKTLGQVMPRFTSTQVSDQDIANLHAYFKSLE</sequence>
<evidence type="ECO:0000256" key="6">
    <source>
        <dbReference type="PROSITE-ProRule" id="PRU00433"/>
    </source>
</evidence>
<organism evidence="9 10">
    <name type="scientific">Deinococcus gobiensis (strain DSM 21396 / JCM 16679 / CGMCC 1.7299 / I-0)</name>
    <dbReference type="NCBI Taxonomy" id="745776"/>
    <lineage>
        <taxon>Bacteria</taxon>
        <taxon>Thermotogati</taxon>
        <taxon>Deinococcota</taxon>
        <taxon>Deinococci</taxon>
        <taxon>Deinococcales</taxon>
        <taxon>Deinococcaceae</taxon>
        <taxon>Deinococcus</taxon>
    </lineage>
</organism>
<evidence type="ECO:0000256" key="4">
    <source>
        <dbReference type="ARBA" id="ARBA00022982"/>
    </source>
</evidence>
<keyword evidence="5 6" id="KW-0408">Iron</keyword>
<protein>
    <submittedName>
        <fullName evidence="9">C-type cytochrome, putative</fullName>
    </submittedName>
</protein>
<dbReference type="InterPro" id="IPR036909">
    <property type="entry name" value="Cyt_c-like_dom_sf"/>
</dbReference>
<feature type="region of interest" description="Disordered" evidence="7">
    <location>
        <begin position="32"/>
        <end position="139"/>
    </location>
</feature>
<evidence type="ECO:0000256" key="2">
    <source>
        <dbReference type="ARBA" id="ARBA00022617"/>
    </source>
</evidence>
<evidence type="ECO:0000256" key="3">
    <source>
        <dbReference type="ARBA" id="ARBA00022723"/>
    </source>
</evidence>
<dbReference type="AlphaFoldDB" id="H8GRP0"/>
<gene>
    <name evidence="9" type="ordered locus">DGo_CA1160</name>
</gene>
<keyword evidence="1" id="KW-0813">Transport</keyword>
<name>H8GRP0_DEIGI</name>
<dbReference type="GO" id="GO:0020037">
    <property type="term" value="F:heme binding"/>
    <property type="evidence" value="ECO:0007669"/>
    <property type="project" value="InterPro"/>
</dbReference>
<dbReference type="Pfam" id="PF13442">
    <property type="entry name" value="Cytochrome_CBB3"/>
    <property type="match status" value="1"/>
</dbReference>
<dbReference type="InterPro" id="IPR051811">
    <property type="entry name" value="Cytochrome_c550/c551-like"/>
</dbReference>
<dbReference type="RefSeq" id="WP_014684570.1">
    <property type="nucleotide sequence ID" value="NC_017790.1"/>
</dbReference>
<dbReference type="EMBL" id="CP002191">
    <property type="protein sequence ID" value="AFD25087.1"/>
    <property type="molecule type" value="Genomic_DNA"/>
</dbReference>
<keyword evidence="10" id="KW-1185">Reference proteome</keyword>
<keyword evidence="2 6" id="KW-0349">Heme</keyword>
<dbReference type="STRING" id="745776.DGo_CA1160"/>
<dbReference type="GO" id="GO:0009055">
    <property type="term" value="F:electron transfer activity"/>
    <property type="evidence" value="ECO:0007669"/>
    <property type="project" value="InterPro"/>
</dbReference>
<evidence type="ECO:0000313" key="9">
    <source>
        <dbReference type="EMBL" id="AFD25087.1"/>
    </source>
</evidence>
<feature type="compositionally biased region" description="Low complexity" evidence="7">
    <location>
        <begin position="35"/>
        <end position="58"/>
    </location>
</feature>
<proteinExistence type="predicted"/>
<dbReference type="HOGENOM" id="CLU_098576_0_0_0"/>
<dbReference type="GO" id="GO:0046872">
    <property type="term" value="F:metal ion binding"/>
    <property type="evidence" value="ECO:0007669"/>
    <property type="project" value="UniProtKB-KW"/>
</dbReference>
<feature type="compositionally biased region" description="Polar residues" evidence="7">
    <location>
        <begin position="67"/>
        <end position="77"/>
    </location>
</feature>
<dbReference type="KEGG" id="dgo:DGo_CA1160"/>
<dbReference type="PANTHER" id="PTHR37823">
    <property type="entry name" value="CYTOCHROME C-553-LIKE"/>
    <property type="match status" value="1"/>
</dbReference>
<dbReference type="SUPFAM" id="SSF46626">
    <property type="entry name" value="Cytochrome c"/>
    <property type="match status" value="1"/>
</dbReference>
<feature type="domain" description="Cytochrome c" evidence="8">
    <location>
        <begin position="147"/>
        <end position="232"/>
    </location>
</feature>
<evidence type="ECO:0000259" key="8">
    <source>
        <dbReference type="PROSITE" id="PS51007"/>
    </source>
</evidence>
<dbReference type="PANTHER" id="PTHR37823:SF1">
    <property type="entry name" value="CYTOCHROME C-553-LIKE"/>
    <property type="match status" value="1"/>
</dbReference>
<dbReference type="eggNOG" id="COG2010">
    <property type="taxonomic scope" value="Bacteria"/>
</dbReference>
<reference evidence="9 10" key="1">
    <citation type="journal article" date="2012" name="PLoS ONE">
        <title>Genome sequence and transcriptome analysis of the radioresistant bacterium Deinococcus gobiensis: insights into the extreme environmental adaptations.</title>
        <authorList>
            <person name="Yuan M."/>
            <person name="Chen M."/>
            <person name="Zhang W."/>
            <person name="Lu W."/>
            <person name="Wang J."/>
            <person name="Yang M."/>
            <person name="Zhao P."/>
            <person name="Tang R."/>
            <person name="Li X."/>
            <person name="Hao Y."/>
            <person name="Zhou Z."/>
            <person name="Zhan Y."/>
            <person name="Yu H."/>
            <person name="Teng C."/>
            <person name="Yan Y."/>
            <person name="Ping S."/>
            <person name="Wang Y."/>
            <person name="Lin M."/>
        </authorList>
    </citation>
    <scope>NUCLEOTIDE SEQUENCE [LARGE SCALE GENOMIC DNA]</scope>
    <source>
        <strain evidence="9 10">I-0</strain>
    </source>
</reference>
<feature type="compositionally biased region" description="Low complexity" evidence="7">
    <location>
        <begin position="85"/>
        <end position="139"/>
    </location>
</feature>
<dbReference type="PROSITE" id="PS51007">
    <property type="entry name" value="CYTC"/>
    <property type="match status" value="1"/>
</dbReference>
<dbReference type="Gene3D" id="1.10.760.10">
    <property type="entry name" value="Cytochrome c-like domain"/>
    <property type="match status" value="1"/>
</dbReference>
<evidence type="ECO:0000256" key="1">
    <source>
        <dbReference type="ARBA" id="ARBA00022448"/>
    </source>
</evidence>